<evidence type="ECO:0000313" key="3">
    <source>
        <dbReference type="EMBL" id="KAH1129487.1"/>
    </source>
</evidence>
<organism evidence="3 4">
    <name type="scientific">Gossypium stocksii</name>
    <dbReference type="NCBI Taxonomy" id="47602"/>
    <lineage>
        <taxon>Eukaryota</taxon>
        <taxon>Viridiplantae</taxon>
        <taxon>Streptophyta</taxon>
        <taxon>Embryophyta</taxon>
        <taxon>Tracheophyta</taxon>
        <taxon>Spermatophyta</taxon>
        <taxon>Magnoliopsida</taxon>
        <taxon>eudicotyledons</taxon>
        <taxon>Gunneridae</taxon>
        <taxon>Pentapetalae</taxon>
        <taxon>rosids</taxon>
        <taxon>malvids</taxon>
        <taxon>Malvales</taxon>
        <taxon>Malvaceae</taxon>
        <taxon>Malvoideae</taxon>
        <taxon>Gossypium</taxon>
    </lineage>
</organism>
<dbReference type="PANTHER" id="PTHR46033">
    <property type="entry name" value="PROTEIN MAIN-LIKE 2"/>
    <property type="match status" value="1"/>
</dbReference>
<feature type="region of interest" description="Disordered" evidence="1">
    <location>
        <begin position="179"/>
        <end position="260"/>
    </location>
</feature>
<feature type="domain" description="Aminotransferase-like plant mobile" evidence="2">
    <location>
        <begin position="2"/>
        <end position="161"/>
    </location>
</feature>
<accession>A0A9D3WHW4</accession>
<gene>
    <name evidence="3" type="ORF">J1N35_000865</name>
</gene>
<protein>
    <recommendedName>
        <fullName evidence="2">Aminotransferase-like plant mobile domain-containing protein</fullName>
    </recommendedName>
</protein>
<dbReference type="Pfam" id="PF10536">
    <property type="entry name" value="PMD"/>
    <property type="match status" value="1"/>
</dbReference>
<evidence type="ECO:0000313" key="4">
    <source>
        <dbReference type="Proteomes" id="UP000828251"/>
    </source>
</evidence>
<keyword evidence="4" id="KW-1185">Reference proteome</keyword>
<reference evidence="3 4" key="1">
    <citation type="journal article" date="2021" name="Plant Biotechnol. J.">
        <title>Multi-omics assisted identification of the key and species-specific regulatory components of drought-tolerant mechanisms in Gossypium stocksii.</title>
        <authorList>
            <person name="Yu D."/>
            <person name="Ke L."/>
            <person name="Zhang D."/>
            <person name="Wu Y."/>
            <person name="Sun Y."/>
            <person name="Mei J."/>
            <person name="Sun J."/>
            <person name="Sun Y."/>
        </authorList>
    </citation>
    <scope>NUCLEOTIDE SEQUENCE [LARGE SCALE GENOMIC DNA]</scope>
    <source>
        <strain evidence="4">cv. E1</strain>
        <tissue evidence="3">Leaf</tissue>
    </source>
</reference>
<evidence type="ECO:0000256" key="1">
    <source>
        <dbReference type="SAM" id="MobiDB-lite"/>
    </source>
</evidence>
<dbReference type="PANTHER" id="PTHR46033:SF8">
    <property type="entry name" value="PROTEIN MAINTENANCE OF MERISTEMS-LIKE"/>
    <property type="match status" value="1"/>
</dbReference>
<feature type="compositionally biased region" description="Pro residues" evidence="1">
    <location>
        <begin position="208"/>
        <end position="218"/>
    </location>
</feature>
<dbReference type="InterPro" id="IPR044824">
    <property type="entry name" value="MAIN-like"/>
</dbReference>
<dbReference type="GO" id="GO:0010073">
    <property type="term" value="P:meristem maintenance"/>
    <property type="evidence" value="ECO:0007669"/>
    <property type="project" value="InterPro"/>
</dbReference>
<comment type="caution">
    <text evidence="3">The sequence shown here is derived from an EMBL/GenBank/DDBJ whole genome shotgun (WGS) entry which is preliminary data.</text>
</comment>
<evidence type="ECO:0000259" key="2">
    <source>
        <dbReference type="Pfam" id="PF10536"/>
    </source>
</evidence>
<name>A0A9D3WHW4_9ROSI</name>
<proteinExistence type="predicted"/>
<dbReference type="Proteomes" id="UP000828251">
    <property type="component" value="Unassembled WGS sequence"/>
</dbReference>
<sequence length="260" mass="29387">MWRPETHIFHLSCGECTITLKDVQLQLGLLMDGFVVTGTVHATNWKAVCDELLGLVSEIIFGGRIEMAWLRRNFSELDEDSTKVEREQHVQAYILMLIKGIIMPNKSRNFVHLRWLLKLVNFREVGELSWESTVLATLYQEMCRAMQPRKIKIGGCFLLLQSLARLFGKRYLLSEEYRSGQMHTGKPRGPQTHPRFGEAGPSVAPMQEPAPMPTPPPDQYVSSYFGSLFYQGGSSSQPPIPRLEDARCDDPIGLVQPPVG</sequence>
<dbReference type="InterPro" id="IPR019557">
    <property type="entry name" value="AminoTfrase-like_pln_mobile"/>
</dbReference>
<dbReference type="AlphaFoldDB" id="A0A9D3WHW4"/>
<dbReference type="EMBL" id="JAIQCV010000001">
    <property type="protein sequence ID" value="KAH1129487.1"/>
    <property type="molecule type" value="Genomic_DNA"/>
</dbReference>